<keyword evidence="2 3" id="KW-0040">ANK repeat</keyword>
<evidence type="ECO:0000313" key="8">
    <source>
        <dbReference type="RefSeq" id="XP_055888775.1"/>
    </source>
</evidence>
<dbReference type="Pfam" id="PF00023">
    <property type="entry name" value="Ank"/>
    <property type="match status" value="1"/>
</dbReference>
<dbReference type="GeneID" id="106066321"/>
<feature type="repeat" description="ANK" evidence="3">
    <location>
        <begin position="118"/>
        <end position="150"/>
    </location>
</feature>
<feature type="region of interest" description="Disordered" evidence="4">
    <location>
        <begin position="866"/>
        <end position="937"/>
    </location>
</feature>
<feature type="region of interest" description="Disordered" evidence="4">
    <location>
        <begin position="1297"/>
        <end position="1374"/>
    </location>
</feature>
<dbReference type="SUPFAM" id="SSF48403">
    <property type="entry name" value="Ankyrin repeat"/>
    <property type="match status" value="1"/>
</dbReference>
<dbReference type="GO" id="GO:0005634">
    <property type="term" value="C:nucleus"/>
    <property type="evidence" value="ECO:0007669"/>
    <property type="project" value="TreeGrafter"/>
</dbReference>
<feature type="compositionally biased region" description="Polar residues" evidence="4">
    <location>
        <begin position="888"/>
        <end position="918"/>
    </location>
</feature>
<dbReference type="PROSITE" id="PS50088">
    <property type="entry name" value="ANK_REPEAT"/>
    <property type="match status" value="6"/>
</dbReference>
<dbReference type="PANTHER" id="PTHR24126:SF68">
    <property type="entry name" value="ANKYRIN REPEAT AND SOCS BOX CONTAINING 18"/>
    <property type="match status" value="1"/>
</dbReference>
<gene>
    <name evidence="6 7 8 9 10 11 12 13 14" type="primary">LOC106066321</name>
</gene>
<feature type="region of interest" description="Disordered" evidence="4">
    <location>
        <begin position="330"/>
        <end position="357"/>
    </location>
</feature>
<dbReference type="Gene3D" id="1.25.40.20">
    <property type="entry name" value="Ankyrin repeat-containing domain"/>
    <property type="match status" value="1"/>
</dbReference>
<feature type="compositionally biased region" description="Basic and acidic residues" evidence="4">
    <location>
        <begin position="651"/>
        <end position="660"/>
    </location>
</feature>
<feature type="compositionally biased region" description="Polar residues" evidence="4">
    <location>
        <begin position="1063"/>
        <end position="1110"/>
    </location>
</feature>
<evidence type="ECO:0000313" key="13">
    <source>
        <dbReference type="RefSeq" id="XP_055888780.1"/>
    </source>
</evidence>
<organism evidence="5 7">
    <name type="scientific">Biomphalaria glabrata</name>
    <name type="common">Bloodfluke planorb</name>
    <name type="synonym">Freshwater snail</name>
    <dbReference type="NCBI Taxonomy" id="6526"/>
    <lineage>
        <taxon>Eukaryota</taxon>
        <taxon>Metazoa</taxon>
        <taxon>Spiralia</taxon>
        <taxon>Lophotrochozoa</taxon>
        <taxon>Mollusca</taxon>
        <taxon>Gastropoda</taxon>
        <taxon>Heterobranchia</taxon>
        <taxon>Euthyneura</taxon>
        <taxon>Panpulmonata</taxon>
        <taxon>Hygrophila</taxon>
        <taxon>Lymnaeoidea</taxon>
        <taxon>Planorbidae</taxon>
        <taxon>Biomphalaria</taxon>
    </lineage>
</organism>
<evidence type="ECO:0000256" key="4">
    <source>
        <dbReference type="SAM" id="MobiDB-lite"/>
    </source>
</evidence>
<proteinExistence type="predicted"/>
<evidence type="ECO:0000313" key="5">
    <source>
        <dbReference type="Proteomes" id="UP001165740"/>
    </source>
</evidence>
<keyword evidence="5" id="KW-1185">Reference proteome</keyword>
<dbReference type="RefSeq" id="XP_055888779.1">
    <property type="nucleotide sequence ID" value="XM_056032804.1"/>
</dbReference>
<dbReference type="RefSeq" id="XP_055888780.1">
    <property type="nucleotide sequence ID" value="XM_056032805.1"/>
</dbReference>
<dbReference type="RefSeq" id="XP_055888775.1">
    <property type="nucleotide sequence ID" value="XM_056032800.1"/>
</dbReference>
<dbReference type="OrthoDB" id="6251518at2759"/>
<dbReference type="PROSITE" id="PS50297">
    <property type="entry name" value="ANK_REP_REGION"/>
    <property type="match status" value="5"/>
</dbReference>
<dbReference type="RefSeq" id="XP_055888773.1">
    <property type="nucleotide sequence ID" value="XM_056032798.1"/>
</dbReference>
<feature type="compositionally biased region" description="Polar residues" evidence="4">
    <location>
        <begin position="1361"/>
        <end position="1374"/>
    </location>
</feature>
<feature type="repeat" description="ANK" evidence="3">
    <location>
        <begin position="217"/>
        <end position="249"/>
    </location>
</feature>
<feature type="region of interest" description="Disordered" evidence="4">
    <location>
        <begin position="1046"/>
        <end position="1111"/>
    </location>
</feature>
<feature type="region of interest" description="Disordered" evidence="4">
    <location>
        <begin position="563"/>
        <end position="800"/>
    </location>
</feature>
<feature type="compositionally biased region" description="Low complexity" evidence="4">
    <location>
        <begin position="742"/>
        <end position="774"/>
    </location>
</feature>
<accession>A0A9W3ANH5</accession>
<feature type="repeat" description="ANK" evidence="3">
    <location>
        <begin position="184"/>
        <end position="216"/>
    </location>
</feature>
<feature type="region of interest" description="Disordered" evidence="4">
    <location>
        <begin position="962"/>
        <end position="1020"/>
    </location>
</feature>
<dbReference type="GO" id="GO:0061629">
    <property type="term" value="F:RNA polymerase II-specific DNA-binding transcription factor binding"/>
    <property type="evidence" value="ECO:0007669"/>
    <property type="project" value="TreeGrafter"/>
</dbReference>
<dbReference type="GO" id="GO:0006357">
    <property type="term" value="P:regulation of transcription by RNA polymerase II"/>
    <property type="evidence" value="ECO:0007669"/>
    <property type="project" value="TreeGrafter"/>
</dbReference>
<name>A0A9W3ANH5_BIOGL</name>
<evidence type="ECO:0000313" key="7">
    <source>
        <dbReference type="RefSeq" id="XP_055888774.1"/>
    </source>
</evidence>
<feature type="compositionally biased region" description="Polar residues" evidence="4">
    <location>
        <begin position="609"/>
        <end position="636"/>
    </location>
</feature>
<evidence type="ECO:0000256" key="2">
    <source>
        <dbReference type="ARBA" id="ARBA00023043"/>
    </source>
</evidence>
<feature type="compositionally biased region" description="Polar residues" evidence="4">
    <location>
        <begin position="996"/>
        <end position="1007"/>
    </location>
</feature>
<keyword evidence="1" id="KW-0677">Repeat</keyword>
<dbReference type="SMART" id="SM00248">
    <property type="entry name" value="ANK"/>
    <property type="match status" value="8"/>
</dbReference>
<evidence type="ECO:0000313" key="6">
    <source>
        <dbReference type="RefSeq" id="XP_055888773.1"/>
    </source>
</evidence>
<evidence type="ECO:0000256" key="1">
    <source>
        <dbReference type="ARBA" id="ARBA00022737"/>
    </source>
</evidence>
<feature type="compositionally biased region" description="Polar residues" evidence="4">
    <location>
        <begin position="925"/>
        <end position="937"/>
    </location>
</feature>
<feature type="repeat" description="ANK" evidence="3">
    <location>
        <begin position="85"/>
        <end position="117"/>
    </location>
</feature>
<dbReference type="RefSeq" id="XP_055888774.1">
    <property type="nucleotide sequence ID" value="XM_056032799.1"/>
</dbReference>
<dbReference type="Proteomes" id="UP001165740">
    <property type="component" value="Chromosome 6"/>
</dbReference>
<dbReference type="Pfam" id="PF12796">
    <property type="entry name" value="Ank_2"/>
    <property type="match status" value="2"/>
</dbReference>
<feature type="compositionally biased region" description="Polar residues" evidence="4">
    <location>
        <begin position="976"/>
        <end position="986"/>
    </location>
</feature>
<dbReference type="InterPro" id="IPR002110">
    <property type="entry name" value="Ankyrin_rpt"/>
</dbReference>
<sequence length="1390" mass="155240">MTEISRLVRSISPGRVVDPKLSESLRLAASTGQLDLVRDLLTRGAGLEHDKDGCTALHAAALGGYTDCCKMLVSAGWDINQQDKIGFTPLMKAASHGYCDTVLFLLEAGCLVDIQDEHGNTALHEACWNGFSKTAELLVQYNCDVCVTNKAGFTALHLASQNGHNESSRVLLYAGCNSDLKNNYGDTALHTASRYGHAGVARILISARCKLSEQNKNGDTSLHIAAALKRRKIAKILVESGIDVTIVNKQNETAIDVAMRKEHPDIVQLISSHAPPQSSSVMKRGDLTGAANKTHFVSSHALEIDVEPQPLKPEPKQEKESKRFFLFRKKKKDKDKSVASPAVQRKPGPDIMSLKQSKPPVHGFFSQYVPREGQQLYRDLAGNIKQGPIGYAPVCQCGPSLKRLEHSITDTKDSLYNYVDASHQTLSHRIENLDLQTERQARATEAMVNNRFLNEEYACQNRIASRLVEERQETQAFLNQASDKMRDQLEYWLNDKLASYGHCLDHHHDDTALPPRNLFTDFVARSNLIRSRSDETLSASDYSGKFRKKDFYTSRQAAMQQIRGWDVPNLDGKEKPRRREKNNNSVMAANKMTIQAQVHHARDSDRSVRTMSNHDISPRMNSVIPSQNLPQESNAPLQPHPLPRHPYNQSLHRDRSKSMERTGSQHRVTFVNEPQVQHVSRAEHRAYHPTHTFTGSPPALYSRMDSSQRQQFLSQSPSKSHSNFLEGCPPNTVVKSSGQGGTQSSQLTGQRNWNVSTKSNTESSDSSVHNSNKSHSSHSRDKQYQDGYLSHRRTSSVDSKLNSTNVSAYINAQPYNSAPPYTRQNIARSHSAENSLEVIKPKDFHSSGYMTDSGIRTSYNLRYSQINNGHLHSPSPASVRYQGPEPSIQPSQRAPSSSTSTKHFSTEHNYGSSAQDSSAVRKPNLVNSPDQGDVNRSNTFRHFIAPMKECLQHDILLKSSMSSTPVSPAANKEDSTCSSNQDSGYGSRNPYGIKSVETSGGTPSSSFCLERSSSDIPSNTGSPVTFCDVANHSFKGDFQTKSPCFSNKPYSATPPHNRPWTEQWKNNDSLQQSRSSDSMNQWKNFDSTQQWRNTDSTQQWRNTESAQQWGNKDFNSRVYNSDQEKQPTKPLVPLRANNSTYSRPPQHVGSSNNISLQAFEGQKHTRESSCADSGIQLTYPYQNNTHQKMALSDSKFRPTSNNISPNTPTVTKSFQTSEPQKEFSQSVKDFNNSVRSSSNMQQSNMQTHVQDWYQQKLKEAAQRLRQSDSYNVNENSPDSVSQTQYYQPEHPNLVFRTLPQTDSNNVSESRNTYSLKSSQPGPAASPRPSLGASFYRQNERAVKPLNSELNRSSRGMGDYHSQGNVSSQLSQNLGQKTVPVHYDPLHGIDV</sequence>
<evidence type="ECO:0000313" key="11">
    <source>
        <dbReference type="RefSeq" id="XP_055888778.1"/>
    </source>
</evidence>
<feature type="region of interest" description="Disordered" evidence="4">
    <location>
        <begin position="1195"/>
        <end position="1228"/>
    </location>
</feature>
<dbReference type="RefSeq" id="XP_055888781.1">
    <property type="nucleotide sequence ID" value="XM_056032806.1"/>
</dbReference>
<feature type="repeat" description="ANK" evidence="3">
    <location>
        <begin position="151"/>
        <end position="183"/>
    </location>
</feature>
<reference evidence="6 7" key="1">
    <citation type="submission" date="2025-04" db="UniProtKB">
        <authorList>
            <consortium name="RefSeq"/>
        </authorList>
    </citation>
    <scope>IDENTIFICATION</scope>
</reference>
<dbReference type="RefSeq" id="XP_055888777.1">
    <property type="nucleotide sequence ID" value="XM_056032802.1"/>
</dbReference>
<evidence type="ECO:0000313" key="14">
    <source>
        <dbReference type="RefSeq" id="XP_055888781.1"/>
    </source>
</evidence>
<evidence type="ECO:0000256" key="3">
    <source>
        <dbReference type="PROSITE-ProRule" id="PRU00023"/>
    </source>
</evidence>
<feature type="repeat" description="ANK" evidence="3">
    <location>
        <begin position="52"/>
        <end position="84"/>
    </location>
</feature>
<evidence type="ECO:0000313" key="10">
    <source>
        <dbReference type="RefSeq" id="XP_055888777.1"/>
    </source>
</evidence>
<protein>
    <submittedName>
        <fullName evidence="6 7">Uncharacterized protein LOC106066321</fullName>
    </submittedName>
</protein>
<evidence type="ECO:0000313" key="9">
    <source>
        <dbReference type="RefSeq" id="XP_055888776.1"/>
    </source>
</evidence>
<feature type="compositionally biased region" description="Polar residues" evidence="4">
    <location>
        <begin position="661"/>
        <end position="678"/>
    </location>
</feature>
<feature type="region of interest" description="Disordered" evidence="4">
    <location>
        <begin position="1260"/>
        <end position="1284"/>
    </location>
</feature>
<feature type="compositionally biased region" description="Polar residues" evidence="4">
    <location>
        <begin position="1267"/>
        <end position="1284"/>
    </location>
</feature>
<dbReference type="PANTHER" id="PTHR24126">
    <property type="entry name" value="ANKYRIN REPEAT, PH AND SEC7 DOMAIN CONTAINING PROTEIN SECG-RELATED"/>
    <property type="match status" value="1"/>
</dbReference>
<dbReference type="RefSeq" id="XP_055888778.1">
    <property type="nucleotide sequence ID" value="XM_056032803.1"/>
</dbReference>
<dbReference type="InterPro" id="IPR036770">
    <property type="entry name" value="Ankyrin_rpt-contain_sf"/>
</dbReference>
<feature type="compositionally biased region" description="Polar residues" evidence="4">
    <location>
        <begin position="1298"/>
        <end position="1320"/>
    </location>
</feature>
<feature type="compositionally biased region" description="Polar residues" evidence="4">
    <location>
        <begin position="704"/>
        <end position="723"/>
    </location>
</feature>
<evidence type="ECO:0000313" key="12">
    <source>
        <dbReference type="RefSeq" id="XP_055888779.1"/>
    </source>
</evidence>
<feature type="compositionally biased region" description="Polar residues" evidence="4">
    <location>
        <begin position="1197"/>
        <end position="1228"/>
    </location>
</feature>
<feature type="compositionally biased region" description="Polar residues" evidence="4">
    <location>
        <begin position="583"/>
        <end position="596"/>
    </location>
</feature>
<dbReference type="RefSeq" id="XP_055888776.1">
    <property type="nucleotide sequence ID" value="XM_056032801.1"/>
</dbReference>